<dbReference type="RefSeq" id="WP_146561906.1">
    <property type="nucleotide sequence ID" value="NZ_SIHJ01000001.1"/>
</dbReference>
<dbReference type="EMBL" id="SIHJ01000001">
    <property type="protein sequence ID" value="TWT35607.1"/>
    <property type="molecule type" value="Genomic_DNA"/>
</dbReference>
<keyword evidence="8" id="KW-0067">ATP-binding</keyword>
<evidence type="ECO:0000256" key="3">
    <source>
        <dbReference type="ARBA" id="ARBA00022722"/>
    </source>
</evidence>
<comment type="similarity">
    <text evidence="1">In the N-terminal section; belongs to the CRISPR-associated nuclease Cas3-HD family.</text>
</comment>
<dbReference type="GO" id="GO:0004386">
    <property type="term" value="F:helicase activity"/>
    <property type="evidence" value="ECO:0007669"/>
    <property type="project" value="UniProtKB-KW"/>
</dbReference>
<dbReference type="GO" id="GO:0046872">
    <property type="term" value="F:metal ion binding"/>
    <property type="evidence" value="ECO:0007669"/>
    <property type="project" value="UniProtKB-KW"/>
</dbReference>
<keyword evidence="9" id="KW-0051">Antiviral defense</keyword>
<dbReference type="AlphaFoldDB" id="A0A5C5VCA9"/>
<evidence type="ECO:0000256" key="2">
    <source>
        <dbReference type="ARBA" id="ARBA00009046"/>
    </source>
</evidence>
<dbReference type="GO" id="GO:0003676">
    <property type="term" value="F:nucleic acid binding"/>
    <property type="evidence" value="ECO:0007669"/>
    <property type="project" value="InterPro"/>
</dbReference>
<evidence type="ECO:0000256" key="4">
    <source>
        <dbReference type="ARBA" id="ARBA00022723"/>
    </source>
</evidence>
<evidence type="ECO:0000256" key="7">
    <source>
        <dbReference type="ARBA" id="ARBA00022806"/>
    </source>
</evidence>
<dbReference type="Gene3D" id="1.10.3210.30">
    <property type="match status" value="1"/>
</dbReference>
<dbReference type="InterPro" id="IPR054712">
    <property type="entry name" value="Cas3-like_dom"/>
</dbReference>
<keyword evidence="5" id="KW-0547">Nucleotide-binding</keyword>
<evidence type="ECO:0000313" key="12">
    <source>
        <dbReference type="Proteomes" id="UP000316714"/>
    </source>
</evidence>
<dbReference type="NCBIfam" id="TIGR01587">
    <property type="entry name" value="cas3_core"/>
    <property type="match status" value="1"/>
</dbReference>
<evidence type="ECO:0000256" key="1">
    <source>
        <dbReference type="ARBA" id="ARBA00006847"/>
    </source>
</evidence>
<keyword evidence="6" id="KW-0378">Hydrolase</keyword>
<sequence length="739" mass="82783">MRYAHTLPEQGPERWEPIESHLRAVSDCATGFAAWLCPNKGGCAEWGRVAGLWHDLGKYSDAFQAMLQEANGFEAHLEQKVGRVDHSTAGAKYAKETAGQFSRLLSYVIAGHHAGLANNAKLSERLDKPIPGWKAHVEPELLEPPQLGTPGLTVDRDGRERFAFQCAFFTRMLFSCLIDADRIETERFCAPDLAEQRLPPAPLQLHAETLDAYLDTLGQESESTEVNRHRQDILKACWAASERQPGLFSLTVPTGGGKTLASLAFALRHAGRHGLRRVVMAIPFTSIIEQTVDVYRRVFDDLGEGVVLEHHSNLDPDQETRSNRLAAENWDAPLVVTTNVQLFESLFASRTTPCRKLHRLAGSVIILDEAQTLPVHLLQPCLAALRELVADYGCTVVLCTATQPALDHRDEFPIGLTNVREIIPEPQVLAAAMRRVEPRILGDVSDDQLVDRLEKHSAWLAIVNTKAHAADLYHRLAGSDVPPDDLFHLSTLMCAQHRSEKLLEVKKRLKDGQPCRVVSTQLIEAGVDVDFPVVFRAMAGVDSIAQAAGRCNREGRLPGLGELYLFDPSEVRPHGYLGATAQTTRELLDDHPDPLDPAAVRRYFELHYWNQAGDHKWDDNRVMECFPEERGQFAYNFKSADERFQFIEETTLPVFVRYGGGAALIEHLRRNGPERWLLRKLQRYTVGLSLWSFRALHAEHDIAEVSEGYYALENISLYDPHRGLMADRPGFMSAESQVF</sequence>
<dbReference type="CDD" id="cd17930">
    <property type="entry name" value="DEXHc_cas3"/>
    <property type="match status" value="1"/>
</dbReference>
<dbReference type="InterPro" id="IPR027417">
    <property type="entry name" value="P-loop_NTPase"/>
</dbReference>
<feature type="domain" description="HD Cas3-type" evidence="10">
    <location>
        <begin position="11"/>
        <end position="183"/>
    </location>
</feature>
<evidence type="ECO:0000256" key="6">
    <source>
        <dbReference type="ARBA" id="ARBA00022801"/>
    </source>
</evidence>
<protein>
    <submittedName>
        <fullName evidence="11">Helicase Cas3</fullName>
    </submittedName>
</protein>
<dbReference type="SUPFAM" id="SSF109604">
    <property type="entry name" value="HD-domain/PDEase-like"/>
    <property type="match status" value="1"/>
</dbReference>
<keyword evidence="7 11" id="KW-0347">Helicase</keyword>
<dbReference type="InterPro" id="IPR038257">
    <property type="entry name" value="CRISPR-assoc_Cas3_HD_sf"/>
</dbReference>
<dbReference type="Pfam" id="PF00270">
    <property type="entry name" value="DEAD"/>
    <property type="match status" value="1"/>
</dbReference>
<dbReference type="CDD" id="cd09641">
    <property type="entry name" value="Cas3''_I"/>
    <property type="match status" value="1"/>
</dbReference>
<dbReference type="Pfam" id="PF22590">
    <property type="entry name" value="Cas3-like_C_2"/>
    <property type="match status" value="1"/>
</dbReference>
<gene>
    <name evidence="11" type="ORF">KOR34_05010</name>
</gene>
<dbReference type="InterPro" id="IPR011545">
    <property type="entry name" value="DEAD/DEAH_box_helicase_dom"/>
</dbReference>
<dbReference type="InterPro" id="IPR006483">
    <property type="entry name" value="CRISPR-assoc_Cas3_HD"/>
</dbReference>
<accession>A0A5C5VCA9</accession>
<dbReference type="SMART" id="SM00487">
    <property type="entry name" value="DEXDc"/>
    <property type="match status" value="1"/>
</dbReference>
<reference evidence="11 12" key="1">
    <citation type="submission" date="2019-02" db="EMBL/GenBank/DDBJ databases">
        <title>Deep-cultivation of Planctomycetes and their phenomic and genomic characterization uncovers novel biology.</title>
        <authorList>
            <person name="Wiegand S."/>
            <person name="Jogler M."/>
            <person name="Boedeker C."/>
            <person name="Pinto D."/>
            <person name="Vollmers J."/>
            <person name="Rivas-Marin E."/>
            <person name="Kohn T."/>
            <person name="Peeters S.H."/>
            <person name="Heuer A."/>
            <person name="Rast P."/>
            <person name="Oberbeckmann S."/>
            <person name="Bunk B."/>
            <person name="Jeske O."/>
            <person name="Meyerdierks A."/>
            <person name="Storesund J.E."/>
            <person name="Kallscheuer N."/>
            <person name="Luecker S."/>
            <person name="Lage O.M."/>
            <person name="Pohl T."/>
            <person name="Merkel B.J."/>
            <person name="Hornburger P."/>
            <person name="Mueller R.-W."/>
            <person name="Bruemmer F."/>
            <person name="Labrenz M."/>
            <person name="Spormann A.M."/>
            <person name="Op Den Camp H."/>
            <person name="Overmann J."/>
            <person name="Amann R."/>
            <person name="Jetten M.S.M."/>
            <person name="Mascher T."/>
            <person name="Medema M.H."/>
            <person name="Devos D.P."/>
            <person name="Kaster A.-K."/>
            <person name="Ovreas L."/>
            <person name="Rohde M."/>
            <person name="Galperin M.Y."/>
            <person name="Jogler C."/>
        </authorList>
    </citation>
    <scope>NUCLEOTIDE SEQUENCE [LARGE SCALE GENOMIC DNA]</scope>
    <source>
        <strain evidence="11 12">KOR34</strain>
    </source>
</reference>
<dbReference type="Proteomes" id="UP000316714">
    <property type="component" value="Unassembled WGS sequence"/>
</dbReference>
<keyword evidence="12" id="KW-1185">Reference proteome</keyword>
<evidence type="ECO:0000256" key="8">
    <source>
        <dbReference type="ARBA" id="ARBA00022840"/>
    </source>
</evidence>
<dbReference type="PROSITE" id="PS51643">
    <property type="entry name" value="HD_CAS3"/>
    <property type="match status" value="1"/>
</dbReference>
<dbReference type="InterPro" id="IPR014001">
    <property type="entry name" value="Helicase_ATP-bd"/>
</dbReference>
<evidence type="ECO:0000256" key="9">
    <source>
        <dbReference type="ARBA" id="ARBA00023118"/>
    </source>
</evidence>
<keyword evidence="3" id="KW-0540">Nuclease</keyword>
<dbReference type="GO" id="GO:0016787">
    <property type="term" value="F:hydrolase activity"/>
    <property type="evidence" value="ECO:0007669"/>
    <property type="project" value="UniProtKB-KW"/>
</dbReference>
<dbReference type="NCBIfam" id="TIGR01596">
    <property type="entry name" value="cas3_HD"/>
    <property type="match status" value="1"/>
</dbReference>
<dbReference type="InterPro" id="IPR006474">
    <property type="entry name" value="Helicase_Cas3_CRISPR-ass_core"/>
</dbReference>
<dbReference type="GO" id="GO:0051607">
    <property type="term" value="P:defense response to virus"/>
    <property type="evidence" value="ECO:0007669"/>
    <property type="project" value="UniProtKB-KW"/>
</dbReference>
<proteinExistence type="inferred from homology"/>
<dbReference type="OrthoDB" id="9810236at2"/>
<comment type="similarity">
    <text evidence="2">In the central section; belongs to the CRISPR-associated helicase Cas3 family.</text>
</comment>
<evidence type="ECO:0000259" key="10">
    <source>
        <dbReference type="PROSITE" id="PS51643"/>
    </source>
</evidence>
<dbReference type="GO" id="GO:0005524">
    <property type="term" value="F:ATP binding"/>
    <property type="evidence" value="ECO:0007669"/>
    <property type="project" value="UniProtKB-KW"/>
</dbReference>
<organism evidence="11 12">
    <name type="scientific">Posidoniimonas corsicana</name>
    <dbReference type="NCBI Taxonomy" id="1938618"/>
    <lineage>
        <taxon>Bacteria</taxon>
        <taxon>Pseudomonadati</taxon>
        <taxon>Planctomycetota</taxon>
        <taxon>Planctomycetia</taxon>
        <taxon>Pirellulales</taxon>
        <taxon>Lacipirellulaceae</taxon>
        <taxon>Posidoniimonas</taxon>
    </lineage>
</organism>
<dbReference type="Gene3D" id="3.40.50.300">
    <property type="entry name" value="P-loop containing nucleotide triphosphate hydrolases"/>
    <property type="match status" value="2"/>
</dbReference>
<keyword evidence="4" id="KW-0479">Metal-binding</keyword>
<name>A0A5C5VCA9_9BACT</name>
<evidence type="ECO:0000313" key="11">
    <source>
        <dbReference type="EMBL" id="TWT35607.1"/>
    </source>
</evidence>
<dbReference type="GO" id="GO:0004518">
    <property type="term" value="F:nuclease activity"/>
    <property type="evidence" value="ECO:0007669"/>
    <property type="project" value="UniProtKB-KW"/>
</dbReference>
<evidence type="ECO:0000256" key="5">
    <source>
        <dbReference type="ARBA" id="ARBA00022741"/>
    </source>
</evidence>
<comment type="caution">
    <text evidence="11">The sequence shown here is derived from an EMBL/GenBank/DDBJ whole genome shotgun (WGS) entry which is preliminary data.</text>
</comment>
<dbReference type="Pfam" id="PF18019">
    <property type="entry name" value="Cas3_HD"/>
    <property type="match status" value="1"/>
</dbReference>
<dbReference type="SUPFAM" id="SSF52540">
    <property type="entry name" value="P-loop containing nucleoside triphosphate hydrolases"/>
    <property type="match status" value="1"/>
</dbReference>